<reference evidence="1 2" key="1">
    <citation type="submission" date="2018-03" db="EMBL/GenBank/DDBJ databases">
        <title>Rhodobacter blasticus.</title>
        <authorList>
            <person name="Meyer T.E."/>
            <person name="Miller S."/>
            <person name="Lodha T."/>
            <person name="Gandham S."/>
            <person name="Chintalapati S."/>
            <person name="Chintalapati V.R."/>
        </authorList>
    </citation>
    <scope>NUCLEOTIDE SEQUENCE [LARGE SCALE GENOMIC DNA]</scope>
    <source>
        <strain evidence="1 2">DSM 2131</strain>
    </source>
</reference>
<sequence>MMERDIRAVLHGLTLLVADTNGASQLDAMRNYAAIMALCADLRRSATEYNGTWNITMVIGEVENHMAAVAGLFPTWDLPQDQHRVGAHAAISKLAMGTCFGLTV</sequence>
<dbReference type="EMBL" id="PZKE01000002">
    <property type="protein sequence ID" value="PTE15936.1"/>
    <property type="molecule type" value="Genomic_DNA"/>
</dbReference>
<accession>A0A2T4JDG0</accession>
<evidence type="ECO:0000313" key="2">
    <source>
        <dbReference type="Proteomes" id="UP000241362"/>
    </source>
</evidence>
<dbReference type="Proteomes" id="UP000241362">
    <property type="component" value="Unassembled WGS sequence"/>
</dbReference>
<proteinExistence type="predicted"/>
<dbReference type="RefSeq" id="WP_107671945.1">
    <property type="nucleotide sequence ID" value="NZ_PZKE01000002.1"/>
</dbReference>
<organism evidence="1 2">
    <name type="scientific">Fuscovulum blasticum DSM 2131</name>
    <dbReference type="NCBI Taxonomy" id="1188250"/>
    <lineage>
        <taxon>Bacteria</taxon>
        <taxon>Pseudomonadati</taxon>
        <taxon>Pseudomonadota</taxon>
        <taxon>Alphaproteobacteria</taxon>
        <taxon>Rhodobacterales</taxon>
        <taxon>Paracoccaceae</taxon>
        <taxon>Pseudogemmobacter</taxon>
    </lineage>
</organism>
<keyword evidence="2" id="KW-1185">Reference proteome</keyword>
<protein>
    <submittedName>
        <fullName evidence="1">Uncharacterized protein</fullName>
    </submittedName>
</protein>
<dbReference type="AlphaFoldDB" id="A0A2T4JDG0"/>
<evidence type="ECO:0000313" key="1">
    <source>
        <dbReference type="EMBL" id="PTE15936.1"/>
    </source>
</evidence>
<gene>
    <name evidence="1" type="ORF">C5F44_02540</name>
</gene>
<name>A0A2T4JDG0_FUSBL</name>
<comment type="caution">
    <text evidence="1">The sequence shown here is derived from an EMBL/GenBank/DDBJ whole genome shotgun (WGS) entry which is preliminary data.</text>
</comment>